<dbReference type="Proteomes" id="UP000053144">
    <property type="component" value="Chromosome 5"/>
</dbReference>
<organism evidence="1 2">
    <name type="scientific">Phaseolus angularis</name>
    <name type="common">Azuki bean</name>
    <name type="synonym">Vigna angularis</name>
    <dbReference type="NCBI Taxonomy" id="3914"/>
    <lineage>
        <taxon>Eukaryota</taxon>
        <taxon>Viridiplantae</taxon>
        <taxon>Streptophyta</taxon>
        <taxon>Embryophyta</taxon>
        <taxon>Tracheophyta</taxon>
        <taxon>Spermatophyta</taxon>
        <taxon>Magnoliopsida</taxon>
        <taxon>eudicotyledons</taxon>
        <taxon>Gunneridae</taxon>
        <taxon>Pentapetalae</taxon>
        <taxon>rosids</taxon>
        <taxon>fabids</taxon>
        <taxon>Fabales</taxon>
        <taxon>Fabaceae</taxon>
        <taxon>Papilionoideae</taxon>
        <taxon>50 kb inversion clade</taxon>
        <taxon>NPAAA clade</taxon>
        <taxon>indigoferoid/millettioid clade</taxon>
        <taxon>Phaseoleae</taxon>
        <taxon>Vigna</taxon>
    </lineage>
</organism>
<evidence type="ECO:0000313" key="2">
    <source>
        <dbReference type="Proteomes" id="UP000053144"/>
    </source>
</evidence>
<name>A0A0L9UNA5_PHAAN</name>
<proteinExistence type="predicted"/>
<evidence type="ECO:0000313" key="1">
    <source>
        <dbReference type="EMBL" id="KOM44004.1"/>
    </source>
</evidence>
<dbReference type="EMBL" id="CM003375">
    <property type="protein sequence ID" value="KOM44004.1"/>
    <property type="molecule type" value="Genomic_DNA"/>
</dbReference>
<protein>
    <submittedName>
        <fullName evidence="1">Uncharacterized protein</fullName>
    </submittedName>
</protein>
<dbReference type="Gramene" id="KOM44004">
    <property type="protein sequence ID" value="KOM44004"/>
    <property type="gene ID" value="LR48_Vigan05g160900"/>
</dbReference>
<reference evidence="2" key="1">
    <citation type="journal article" date="2015" name="Proc. Natl. Acad. Sci. U.S.A.">
        <title>Genome sequencing of adzuki bean (Vigna angularis) provides insight into high starch and low fat accumulation and domestication.</title>
        <authorList>
            <person name="Yang K."/>
            <person name="Tian Z."/>
            <person name="Chen C."/>
            <person name="Luo L."/>
            <person name="Zhao B."/>
            <person name="Wang Z."/>
            <person name="Yu L."/>
            <person name="Li Y."/>
            <person name="Sun Y."/>
            <person name="Li W."/>
            <person name="Chen Y."/>
            <person name="Li Y."/>
            <person name="Zhang Y."/>
            <person name="Ai D."/>
            <person name="Zhao J."/>
            <person name="Shang C."/>
            <person name="Ma Y."/>
            <person name="Wu B."/>
            <person name="Wang M."/>
            <person name="Gao L."/>
            <person name="Sun D."/>
            <person name="Zhang P."/>
            <person name="Guo F."/>
            <person name="Wang W."/>
            <person name="Li Y."/>
            <person name="Wang J."/>
            <person name="Varshney R.K."/>
            <person name="Wang J."/>
            <person name="Ling H.Q."/>
            <person name="Wan P."/>
        </authorList>
    </citation>
    <scope>NUCLEOTIDE SEQUENCE</scope>
    <source>
        <strain evidence="2">cv. Jingnong 6</strain>
    </source>
</reference>
<dbReference type="AlphaFoldDB" id="A0A0L9UNA5"/>
<accession>A0A0L9UNA5</accession>
<sequence>MYMISNGFKVMKVSSKVELLGVVQKGLTHVVRVAEGLSLGASSMAYDAVQTNLVMCGRMQPNWQGLCKTVVVTTSA</sequence>
<gene>
    <name evidence="1" type="ORF">LR48_Vigan05g160900</name>
</gene>